<reference evidence="10" key="1">
    <citation type="journal article" date="2014" name="Sci. Data">
        <title>Genomes of diverse isolates of the marine cyanobacterium Prochlorococcus.</title>
        <authorList>
            <person name="Biller S."/>
            <person name="Berube P."/>
            <person name="Thompson J."/>
            <person name="Kelly L."/>
            <person name="Roggensack S."/>
            <person name="Awad L."/>
            <person name="Roache-Johnson K."/>
            <person name="Ding H."/>
            <person name="Giovannoni S.J."/>
            <person name="Moore L.R."/>
            <person name="Chisholm S.W."/>
        </authorList>
    </citation>
    <scope>NUCLEOTIDE SEQUENCE [LARGE SCALE GENOMIC DNA]</scope>
    <source>
        <strain evidence="10">GP2</strain>
    </source>
</reference>
<keyword evidence="6" id="KW-0175">Coiled coil</keyword>
<comment type="subcellular location">
    <subcellularLocation>
        <location evidence="1">Membrane</location>
        <topology evidence="1">Single-pass membrane protein</topology>
    </subcellularLocation>
</comment>
<dbReference type="eggNOG" id="COG1566">
    <property type="taxonomic scope" value="Bacteria"/>
</dbReference>
<evidence type="ECO:0000256" key="4">
    <source>
        <dbReference type="ARBA" id="ARBA00022989"/>
    </source>
</evidence>
<keyword evidence="5 7" id="KW-0472">Membrane</keyword>
<keyword evidence="4 7" id="KW-1133">Transmembrane helix</keyword>
<evidence type="ECO:0000256" key="1">
    <source>
        <dbReference type="ARBA" id="ARBA00004167"/>
    </source>
</evidence>
<dbReference type="Pfam" id="PF26002">
    <property type="entry name" value="Beta-barrel_AprE"/>
    <property type="match status" value="1"/>
</dbReference>
<name>A0A0A1ZE69_PROMR</name>
<feature type="domain" description="AprE-like beta-barrel" evidence="8">
    <location>
        <begin position="275"/>
        <end position="366"/>
    </location>
</feature>
<dbReference type="InterPro" id="IPR058982">
    <property type="entry name" value="Beta-barrel_AprE"/>
</dbReference>
<proteinExistence type="inferred from homology"/>
<dbReference type="SUPFAM" id="SSF111369">
    <property type="entry name" value="HlyD-like secretion proteins"/>
    <property type="match status" value="1"/>
</dbReference>
<organism evidence="9 10">
    <name type="scientific">Prochlorococcus marinus str. GP2</name>
    <dbReference type="NCBI Taxonomy" id="59925"/>
    <lineage>
        <taxon>Bacteria</taxon>
        <taxon>Bacillati</taxon>
        <taxon>Cyanobacteriota</taxon>
        <taxon>Cyanophyceae</taxon>
        <taxon>Synechococcales</taxon>
        <taxon>Prochlorococcaceae</taxon>
        <taxon>Prochlorococcus</taxon>
    </lineage>
</organism>
<evidence type="ECO:0000259" key="8">
    <source>
        <dbReference type="Pfam" id="PF26002"/>
    </source>
</evidence>
<protein>
    <submittedName>
        <fullName evidence="9">Putative transporter component</fullName>
    </submittedName>
</protein>
<dbReference type="Gene3D" id="2.40.50.100">
    <property type="match status" value="1"/>
</dbReference>
<dbReference type="STRING" id="59925.EU91_1231"/>
<comment type="similarity">
    <text evidence="2">Belongs to the membrane fusion protein (MFP) (TC 8.A.1) family.</text>
</comment>
<dbReference type="InterPro" id="IPR050739">
    <property type="entry name" value="MFP"/>
</dbReference>
<sequence>MEKLKRINSFVKKIQIKLKDKVSKLEINNINLKQSNFFIRTLTWGLLSVSGLTISWLAFAYTEEIVIVKGKLEPIGDVKIINIPSGGVVKDILVSDGEEVSKGQILLVLDDEILKENVNSLKNQLNQVKVELELKKEEKIKLNELYRSKLKFLNNEFELQDEIKNKFKELFDEGALSEIAYLKKISDINSLEGEIVENEINLKRQSLILSQQIKQIESEVSELEAKGLEAEVLLGYKSIKSPVNGMVFDMRPRNIGFVAQSNFSIMKIVPFNKLEADVKIPSSKIGFIKIGMPVDISIDSFPANDFAPLEGIVDSIGSDVLDLNEKNNQEYFFPGSIKLNSQSLILNNGNELPLQVGMSLKANIKLRKVSYLKLLLGSFRDKAESIKSI</sequence>
<feature type="coiled-coil region" evidence="6">
    <location>
        <begin position="206"/>
        <end position="233"/>
    </location>
</feature>
<evidence type="ECO:0000313" key="9">
    <source>
        <dbReference type="EMBL" id="KGF86469.1"/>
    </source>
</evidence>
<dbReference type="Gene3D" id="2.40.30.170">
    <property type="match status" value="1"/>
</dbReference>
<dbReference type="PANTHER" id="PTHR30386">
    <property type="entry name" value="MEMBRANE FUSION SUBUNIT OF EMRAB-TOLC MULTIDRUG EFFLUX PUMP"/>
    <property type="match status" value="1"/>
</dbReference>
<evidence type="ECO:0000256" key="7">
    <source>
        <dbReference type="SAM" id="Phobius"/>
    </source>
</evidence>
<dbReference type="PANTHER" id="PTHR30386:SF26">
    <property type="entry name" value="TRANSPORT PROTEIN COMB"/>
    <property type="match status" value="1"/>
</dbReference>
<evidence type="ECO:0000313" key="10">
    <source>
        <dbReference type="Proteomes" id="UP000030598"/>
    </source>
</evidence>
<evidence type="ECO:0000256" key="3">
    <source>
        <dbReference type="ARBA" id="ARBA00022692"/>
    </source>
</evidence>
<evidence type="ECO:0000256" key="5">
    <source>
        <dbReference type="ARBA" id="ARBA00023136"/>
    </source>
</evidence>
<dbReference type="RefSeq" id="WP_032524708.1">
    <property type="nucleotide sequence ID" value="NZ_CP138934.1"/>
</dbReference>
<keyword evidence="3 7" id="KW-0812">Transmembrane</keyword>
<evidence type="ECO:0000256" key="2">
    <source>
        <dbReference type="ARBA" id="ARBA00009477"/>
    </source>
</evidence>
<dbReference type="GO" id="GO:0016020">
    <property type="term" value="C:membrane"/>
    <property type="evidence" value="ECO:0007669"/>
    <property type="project" value="UniProtKB-SubCell"/>
</dbReference>
<dbReference type="Proteomes" id="UP000030598">
    <property type="component" value="Unassembled WGS sequence"/>
</dbReference>
<evidence type="ECO:0000256" key="6">
    <source>
        <dbReference type="SAM" id="Coils"/>
    </source>
</evidence>
<accession>A0A0A1ZE69</accession>
<dbReference type="EMBL" id="JNAH01000007">
    <property type="protein sequence ID" value="KGF86469.1"/>
    <property type="molecule type" value="Genomic_DNA"/>
</dbReference>
<feature type="transmembrane region" description="Helical" evidence="7">
    <location>
        <begin position="37"/>
        <end position="59"/>
    </location>
</feature>
<feature type="coiled-coil region" evidence="6">
    <location>
        <begin position="111"/>
        <end position="145"/>
    </location>
</feature>
<dbReference type="AlphaFoldDB" id="A0A0A1ZE69"/>
<comment type="caution">
    <text evidence="9">The sequence shown here is derived from an EMBL/GenBank/DDBJ whole genome shotgun (WGS) entry which is preliminary data.</text>
</comment>
<gene>
    <name evidence="9" type="ORF">EU91_1231</name>
</gene>
<dbReference type="PRINTS" id="PR01490">
    <property type="entry name" value="RTXTOXIND"/>
</dbReference>